<protein>
    <submittedName>
        <fullName evidence="2">Uncharacterized protein</fullName>
    </submittedName>
</protein>
<proteinExistence type="predicted"/>
<feature type="compositionally biased region" description="Basic and acidic residues" evidence="1">
    <location>
        <begin position="1"/>
        <end position="12"/>
    </location>
</feature>
<dbReference type="EMBL" id="GAIX01006626">
    <property type="protein sequence ID" value="JAA85934.1"/>
    <property type="molecule type" value="Transcribed_RNA"/>
</dbReference>
<reference evidence="2" key="2">
    <citation type="submission" date="2013-05" db="EMBL/GenBank/DDBJ databases">
        <authorList>
            <person name="Carter J.-M."/>
            <person name="Baker S.C."/>
            <person name="Pink R."/>
            <person name="Carter D.R.F."/>
            <person name="Collins A."/>
            <person name="Tomlin J."/>
            <person name="Gibbs M."/>
            <person name="Breuker C.J."/>
        </authorList>
    </citation>
    <scope>NUCLEOTIDE SEQUENCE</scope>
    <source>
        <tissue evidence="2">Ovary</tissue>
    </source>
</reference>
<reference evidence="2" key="1">
    <citation type="journal article" date="2013" name="BMC Genomics">
        <title>Unscrambling butterfly oogenesis.</title>
        <authorList>
            <person name="Carter J.M."/>
            <person name="Baker S.C."/>
            <person name="Pink R."/>
            <person name="Carter D.R."/>
            <person name="Collins A."/>
            <person name="Tomlin J."/>
            <person name="Gibbs M."/>
            <person name="Breuker C.J."/>
        </authorList>
    </citation>
    <scope>NUCLEOTIDE SEQUENCE</scope>
    <source>
        <tissue evidence="2">Ovary</tissue>
    </source>
</reference>
<evidence type="ECO:0000313" key="2">
    <source>
        <dbReference type="EMBL" id="JAA85934.1"/>
    </source>
</evidence>
<sequence length="69" mass="7964">FKINKKKSEPYKRNNKVKHNLNNTSNKCPSLSSTYNNLSSILILQVMAPKIGTFENVRSLFSRRPKLIN</sequence>
<feature type="region of interest" description="Disordered" evidence="1">
    <location>
        <begin position="1"/>
        <end position="25"/>
    </location>
</feature>
<evidence type="ECO:0000256" key="1">
    <source>
        <dbReference type="SAM" id="MobiDB-lite"/>
    </source>
</evidence>
<name>S4P706_9NEOP</name>
<organism evidence="2">
    <name type="scientific">Pararge aegeria</name>
    <name type="common">speckled wood butterfly</name>
    <dbReference type="NCBI Taxonomy" id="116150"/>
    <lineage>
        <taxon>Eukaryota</taxon>
        <taxon>Metazoa</taxon>
        <taxon>Ecdysozoa</taxon>
        <taxon>Arthropoda</taxon>
        <taxon>Hexapoda</taxon>
        <taxon>Insecta</taxon>
        <taxon>Pterygota</taxon>
        <taxon>Neoptera</taxon>
        <taxon>Endopterygota</taxon>
        <taxon>Lepidoptera</taxon>
        <taxon>Glossata</taxon>
        <taxon>Ditrysia</taxon>
        <taxon>Papilionoidea</taxon>
        <taxon>Nymphalidae</taxon>
        <taxon>Satyrinae</taxon>
        <taxon>Satyrini</taxon>
        <taxon>Parargina</taxon>
        <taxon>Pararge</taxon>
    </lineage>
</organism>
<accession>S4P706</accession>
<feature type="non-terminal residue" evidence="2">
    <location>
        <position position="1"/>
    </location>
</feature>
<dbReference type="AlphaFoldDB" id="S4P706"/>